<dbReference type="KEGG" id="aprc:113859157"/>
<evidence type="ECO:0000256" key="1">
    <source>
        <dbReference type="ARBA" id="ARBA00023013"/>
    </source>
</evidence>
<dbReference type="GeneID" id="113859157"/>
<organism evidence="4 5">
    <name type="scientific">Abrus precatorius</name>
    <name type="common">Indian licorice</name>
    <name type="synonym">Glycine abrus</name>
    <dbReference type="NCBI Taxonomy" id="3816"/>
    <lineage>
        <taxon>Eukaryota</taxon>
        <taxon>Viridiplantae</taxon>
        <taxon>Streptophyta</taxon>
        <taxon>Embryophyta</taxon>
        <taxon>Tracheophyta</taxon>
        <taxon>Spermatophyta</taxon>
        <taxon>Magnoliopsida</taxon>
        <taxon>eudicotyledons</taxon>
        <taxon>Gunneridae</taxon>
        <taxon>Pentapetalae</taxon>
        <taxon>rosids</taxon>
        <taxon>fabids</taxon>
        <taxon>Fabales</taxon>
        <taxon>Fabaceae</taxon>
        <taxon>Papilionoideae</taxon>
        <taxon>50 kb inversion clade</taxon>
        <taxon>NPAAA clade</taxon>
        <taxon>indigoferoid/millettioid clade</taxon>
        <taxon>Abreae</taxon>
        <taxon>Abrus</taxon>
    </lineage>
</organism>
<reference evidence="4" key="1">
    <citation type="journal article" date="2019" name="Toxins">
        <title>Detection of Abrin-Like and Prepropulchellin-Like Toxin Genes and Transcripts Using Whole Genome Sequencing and Full-Length Transcript Sequencing of Abrus precatorius.</title>
        <authorList>
            <person name="Hovde B.T."/>
            <person name="Daligault H.E."/>
            <person name="Hanschen E.R."/>
            <person name="Kunde Y.A."/>
            <person name="Johnson M.B."/>
            <person name="Starkenburg S.R."/>
            <person name="Johnson S.L."/>
        </authorList>
    </citation>
    <scope>NUCLEOTIDE SEQUENCE [LARGE SCALE GENOMIC DNA]</scope>
</reference>
<name>A0A8B8KWQ0_ABRPR</name>
<proteinExistence type="predicted"/>
<reference evidence="5" key="2">
    <citation type="submission" date="2025-08" db="UniProtKB">
        <authorList>
            <consortium name="RefSeq"/>
        </authorList>
    </citation>
    <scope>IDENTIFICATION</scope>
    <source>
        <tissue evidence="5">Young leaves</tissue>
    </source>
</reference>
<dbReference type="Proteomes" id="UP000694853">
    <property type="component" value="Unplaced"/>
</dbReference>
<dbReference type="GO" id="GO:0004860">
    <property type="term" value="F:protein kinase inhibitor activity"/>
    <property type="evidence" value="ECO:0007669"/>
    <property type="project" value="UniProtKB-KW"/>
</dbReference>
<protein>
    <submittedName>
        <fullName evidence="5">Cyclin-dependent protein kinase inhibitor SMR14-like</fullName>
    </submittedName>
</protein>
<dbReference type="InterPro" id="IPR040389">
    <property type="entry name" value="SMR"/>
</dbReference>
<evidence type="ECO:0000256" key="3">
    <source>
        <dbReference type="SAM" id="MobiDB-lite"/>
    </source>
</evidence>
<feature type="compositionally biased region" description="Basic and acidic residues" evidence="3">
    <location>
        <begin position="43"/>
        <end position="67"/>
    </location>
</feature>
<feature type="region of interest" description="Disordered" evidence="3">
    <location>
        <begin position="98"/>
        <end position="149"/>
    </location>
</feature>
<sequence>MLSRFLSFCFMDVSSNLEGFSHEEKHVNDTLDTEFNLLVRQGSTREENELRPKQQLVQERDDDKEQEDHEVDLQQQQNLAVPVLSAAYLGLKLKIPSLGEEEREKDDSSNEGLKTPTSPKHKIPVSLPYPPAPRKPKPRPSTKRKGCHPRIVLDVSQEIESFFSSQFSVDIGAAGKNKKVKLFTIDSQ</sequence>
<keyword evidence="1 5" id="KW-0649">Protein kinase inhibitor</keyword>
<keyword evidence="4" id="KW-1185">Reference proteome</keyword>
<dbReference type="OrthoDB" id="1933617at2759"/>
<gene>
    <name evidence="5" type="primary">LOC113859157</name>
</gene>
<dbReference type="RefSeq" id="XP_027347773.1">
    <property type="nucleotide sequence ID" value="XM_027491972.1"/>
</dbReference>
<dbReference type="PANTHER" id="PTHR33142">
    <property type="entry name" value="CYCLIN-DEPENDENT PROTEIN KINASE INHIBITOR SMR13"/>
    <property type="match status" value="1"/>
</dbReference>
<dbReference type="GO" id="GO:0032875">
    <property type="term" value="P:regulation of DNA endoreduplication"/>
    <property type="evidence" value="ECO:0007669"/>
    <property type="project" value="InterPro"/>
</dbReference>
<dbReference type="GO" id="GO:0005634">
    <property type="term" value="C:nucleus"/>
    <property type="evidence" value="ECO:0007669"/>
    <property type="project" value="TreeGrafter"/>
</dbReference>
<keyword evidence="2" id="KW-0131">Cell cycle</keyword>
<dbReference type="PANTHER" id="PTHR33142:SF66">
    <property type="entry name" value="CYCLIN-DEPENDENT PROTEIN KINASE INHIBITOR SMR3"/>
    <property type="match status" value="1"/>
</dbReference>
<evidence type="ECO:0000313" key="4">
    <source>
        <dbReference type="Proteomes" id="UP000694853"/>
    </source>
</evidence>
<feature type="region of interest" description="Disordered" evidence="3">
    <location>
        <begin position="42"/>
        <end position="76"/>
    </location>
</feature>
<dbReference type="AlphaFoldDB" id="A0A8B8KWQ0"/>
<evidence type="ECO:0000256" key="2">
    <source>
        <dbReference type="ARBA" id="ARBA00023306"/>
    </source>
</evidence>
<evidence type="ECO:0000313" key="5">
    <source>
        <dbReference type="RefSeq" id="XP_027347773.1"/>
    </source>
</evidence>
<accession>A0A8B8KWQ0</accession>
<feature type="compositionally biased region" description="Basic residues" evidence="3">
    <location>
        <begin position="134"/>
        <end position="148"/>
    </location>
</feature>